<dbReference type="GO" id="GO:0008168">
    <property type="term" value="F:methyltransferase activity"/>
    <property type="evidence" value="ECO:0007669"/>
    <property type="project" value="UniProtKB-KW"/>
</dbReference>
<gene>
    <name evidence="2" type="ORF">BCR38DRAFT_333987</name>
</gene>
<dbReference type="CDD" id="cd02440">
    <property type="entry name" value="AdoMet_MTases"/>
    <property type="match status" value="1"/>
</dbReference>
<keyword evidence="2" id="KW-0489">Methyltransferase</keyword>
<sequence>VQRNGCTWQAYREDKYFLPNDAVEQERLDLQHESFNLLCDRKLSFAPFRRDQPFTVLDVGTGTGIWAIEFAKQYPHAKVIGTDLSIIQPLEAAPANCHFVREDVEDEWTLDELFDFIHLRLVFTSFSVPLEATTKLFDNLRPGGWVEYHDTVFEIESIDGSSRGIALEKWCKLLNDAATGVGRDWGVARKCKNWLIEAGFVDVVEKQFCCPINPWPVDRKQKRIGQFTHTSPNHLVEAVSLKVLQQGLHMDLDTVRDLWFR</sequence>
<dbReference type="AlphaFoldDB" id="A0A1Y2EG13"/>
<comment type="caution">
    <text evidence="2">The sequence shown here is derived from an EMBL/GenBank/DDBJ whole genome shotgun (WGS) entry which is preliminary data.</text>
</comment>
<protein>
    <submittedName>
        <fullName evidence="2">S-adenosyl-L-methionine-dependent methyltransferase</fullName>
    </submittedName>
</protein>
<dbReference type="Gene3D" id="3.40.50.150">
    <property type="entry name" value="Vaccinia Virus protein VP39"/>
    <property type="match status" value="1"/>
</dbReference>
<dbReference type="RefSeq" id="XP_040720459.1">
    <property type="nucleotide sequence ID" value="XM_040855275.1"/>
</dbReference>
<organism evidence="2 3">
    <name type="scientific">Pseudomassariella vexata</name>
    <dbReference type="NCBI Taxonomy" id="1141098"/>
    <lineage>
        <taxon>Eukaryota</taxon>
        <taxon>Fungi</taxon>
        <taxon>Dikarya</taxon>
        <taxon>Ascomycota</taxon>
        <taxon>Pezizomycotina</taxon>
        <taxon>Sordariomycetes</taxon>
        <taxon>Xylariomycetidae</taxon>
        <taxon>Amphisphaeriales</taxon>
        <taxon>Pseudomassariaceae</taxon>
        <taxon>Pseudomassariella</taxon>
    </lineage>
</organism>
<dbReference type="PANTHER" id="PTHR43591">
    <property type="entry name" value="METHYLTRANSFERASE"/>
    <property type="match status" value="1"/>
</dbReference>
<keyword evidence="3" id="KW-1185">Reference proteome</keyword>
<comment type="similarity">
    <text evidence="1">Belongs to the methyltransferase superfamily. LaeA methyltransferase family.</text>
</comment>
<feature type="non-terminal residue" evidence="2">
    <location>
        <position position="1"/>
    </location>
</feature>
<proteinExistence type="inferred from homology"/>
<accession>A0A1Y2EG13</accession>
<evidence type="ECO:0000313" key="3">
    <source>
        <dbReference type="Proteomes" id="UP000193689"/>
    </source>
</evidence>
<dbReference type="PANTHER" id="PTHR43591:SF102">
    <property type="entry name" value="S-ADENOSYL-L-METHIONINE-DEPENDENT METHYLTRANSFERASE"/>
    <property type="match status" value="1"/>
</dbReference>
<reference evidence="2 3" key="1">
    <citation type="submission" date="2016-07" db="EMBL/GenBank/DDBJ databases">
        <title>Pervasive Adenine N6-methylation of Active Genes in Fungi.</title>
        <authorList>
            <consortium name="DOE Joint Genome Institute"/>
            <person name="Mondo S.J."/>
            <person name="Dannebaum R.O."/>
            <person name="Kuo R.C."/>
            <person name="Labutti K."/>
            <person name="Haridas S."/>
            <person name="Kuo A."/>
            <person name="Salamov A."/>
            <person name="Ahrendt S.R."/>
            <person name="Lipzen A."/>
            <person name="Sullivan W."/>
            <person name="Andreopoulos W.B."/>
            <person name="Clum A."/>
            <person name="Lindquist E."/>
            <person name="Daum C."/>
            <person name="Ramamoorthy G.K."/>
            <person name="Gryganskyi A."/>
            <person name="Culley D."/>
            <person name="Magnuson J.K."/>
            <person name="James T.Y."/>
            <person name="O'Malley M.A."/>
            <person name="Stajich J.E."/>
            <person name="Spatafora J.W."/>
            <person name="Visel A."/>
            <person name="Grigoriev I.V."/>
        </authorList>
    </citation>
    <scope>NUCLEOTIDE SEQUENCE [LARGE SCALE GENOMIC DNA]</scope>
    <source>
        <strain evidence="2 3">CBS 129021</strain>
    </source>
</reference>
<keyword evidence="2" id="KW-0808">Transferase</keyword>
<dbReference type="STRING" id="1141098.A0A1Y2EG13"/>
<dbReference type="Proteomes" id="UP000193689">
    <property type="component" value="Unassembled WGS sequence"/>
</dbReference>
<dbReference type="GeneID" id="63771487"/>
<dbReference type="OrthoDB" id="2013972at2759"/>
<dbReference type="InterPro" id="IPR029063">
    <property type="entry name" value="SAM-dependent_MTases_sf"/>
</dbReference>
<dbReference type="GO" id="GO:0032259">
    <property type="term" value="P:methylation"/>
    <property type="evidence" value="ECO:0007669"/>
    <property type="project" value="UniProtKB-KW"/>
</dbReference>
<dbReference type="InParanoid" id="A0A1Y2EG13"/>
<dbReference type="Pfam" id="PF13489">
    <property type="entry name" value="Methyltransf_23"/>
    <property type="match status" value="1"/>
</dbReference>
<evidence type="ECO:0000313" key="2">
    <source>
        <dbReference type="EMBL" id="ORY70509.1"/>
    </source>
</evidence>
<evidence type="ECO:0000256" key="1">
    <source>
        <dbReference type="ARBA" id="ARBA00038158"/>
    </source>
</evidence>
<dbReference type="EMBL" id="MCFJ01000002">
    <property type="protein sequence ID" value="ORY70509.1"/>
    <property type="molecule type" value="Genomic_DNA"/>
</dbReference>
<dbReference type="SUPFAM" id="SSF53335">
    <property type="entry name" value="S-adenosyl-L-methionine-dependent methyltransferases"/>
    <property type="match status" value="1"/>
</dbReference>
<name>A0A1Y2EG13_9PEZI</name>